<evidence type="ECO:0000313" key="3">
    <source>
        <dbReference type="EMBL" id="SDW18766.1"/>
    </source>
</evidence>
<name>A0A1H2RH35_9RHOB</name>
<dbReference type="AlphaFoldDB" id="A0A1H2RH35"/>
<dbReference type="Proteomes" id="UP000199441">
    <property type="component" value="Unassembled WGS sequence"/>
</dbReference>
<dbReference type="InterPro" id="IPR012495">
    <property type="entry name" value="TadE-like_dom"/>
</dbReference>
<keyword evidence="1" id="KW-1133">Transmembrane helix</keyword>
<keyword evidence="1" id="KW-0812">Transmembrane</keyword>
<sequence>MSNPNKRSRMLRLWRRIMGREDGNAAVEFAIIFPIFILAFLSIFELAMIMTRYMMFDRALDVTVRQIRLSENRNFTPLQVKTLLCSQTVILRNHCMDDLRLEMHRLDADESWTFGYNDADCHDEPIEIDPVREFSTGEANDVLFIRGCMAMEPLFPTMAFGDFLIRNSSDNKLYMMASSAISVEPVN</sequence>
<evidence type="ECO:0000313" key="4">
    <source>
        <dbReference type="Proteomes" id="UP000199441"/>
    </source>
</evidence>
<dbReference type="EMBL" id="FNOI01000001">
    <property type="protein sequence ID" value="SDW18766.1"/>
    <property type="molecule type" value="Genomic_DNA"/>
</dbReference>
<reference evidence="4" key="1">
    <citation type="submission" date="2016-10" db="EMBL/GenBank/DDBJ databases">
        <authorList>
            <person name="Varghese N."/>
            <person name="Submissions S."/>
        </authorList>
    </citation>
    <scope>NUCLEOTIDE SEQUENCE [LARGE SCALE GENOMIC DNA]</scope>
    <source>
        <strain evidence="4">DSM 26922</strain>
    </source>
</reference>
<evidence type="ECO:0000256" key="1">
    <source>
        <dbReference type="SAM" id="Phobius"/>
    </source>
</evidence>
<accession>A0A1H2RH35</accession>
<keyword evidence="4" id="KW-1185">Reference proteome</keyword>
<keyword evidence="1" id="KW-0472">Membrane</keyword>
<dbReference type="RefSeq" id="WP_089943894.1">
    <property type="nucleotide sequence ID" value="NZ_FNOI01000001.1"/>
</dbReference>
<feature type="transmembrane region" description="Helical" evidence="1">
    <location>
        <begin position="29"/>
        <end position="49"/>
    </location>
</feature>
<proteinExistence type="predicted"/>
<gene>
    <name evidence="3" type="ORF">SAMN04488001_0504</name>
</gene>
<feature type="domain" description="TadE-like" evidence="2">
    <location>
        <begin position="23"/>
        <end position="65"/>
    </location>
</feature>
<dbReference type="Pfam" id="PF07811">
    <property type="entry name" value="TadE"/>
    <property type="match status" value="1"/>
</dbReference>
<dbReference type="OrthoDB" id="7907064at2"/>
<evidence type="ECO:0000259" key="2">
    <source>
        <dbReference type="Pfam" id="PF07811"/>
    </source>
</evidence>
<dbReference type="STRING" id="670155.SAMN04488001_0504"/>
<organism evidence="3 4">
    <name type="scientific">Litoreibacter albidus</name>
    <dbReference type="NCBI Taxonomy" id="670155"/>
    <lineage>
        <taxon>Bacteria</taxon>
        <taxon>Pseudomonadati</taxon>
        <taxon>Pseudomonadota</taxon>
        <taxon>Alphaproteobacteria</taxon>
        <taxon>Rhodobacterales</taxon>
        <taxon>Roseobacteraceae</taxon>
        <taxon>Litoreibacter</taxon>
    </lineage>
</organism>
<protein>
    <submittedName>
        <fullName evidence="3">TadE-like protein</fullName>
    </submittedName>
</protein>